<keyword evidence="4" id="KW-0050">Antiport</keyword>
<evidence type="ECO:0000256" key="11">
    <source>
        <dbReference type="SAM" id="Phobius"/>
    </source>
</evidence>
<evidence type="ECO:0000256" key="10">
    <source>
        <dbReference type="ARBA" id="ARBA00023136"/>
    </source>
</evidence>
<dbReference type="Gene3D" id="3.40.50.720">
    <property type="entry name" value="NAD(P)-binding Rossmann-like Domain"/>
    <property type="match status" value="1"/>
</dbReference>
<keyword evidence="10 11" id="KW-0472">Membrane</keyword>
<keyword evidence="8 11" id="KW-1133">Transmembrane helix</keyword>
<evidence type="ECO:0000259" key="12">
    <source>
        <dbReference type="PROSITE" id="PS51201"/>
    </source>
</evidence>
<dbReference type="Pfam" id="PF02254">
    <property type="entry name" value="TrkA_N"/>
    <property type="match status" value="1"/>
</dbReference>
<dbReference type="SUPFAM" id="SSF51735">
    <property type="entry name" value="NAD(P)-binding Rossmann-fold domains"/>
    <property type="match status" value="1"/>
</dbReference>
<feature type="transmembrane region" description="Helical" evidence="11">
    <location>
        <begin position="291"/>
        <end position="313"/>
    </location>
</feature>
<dbReference type="Pfam" id="PF00999">
    <property type="entry name" value="Na_H_Exchanger"/>
    <property type="match status" value="1"/>
</dbReference>
<dbReference type="Gene3D" id="1.20.1530.20">
    <property type="match status" value="1"/>
</dbReference>
<comment type="subcellular location">
    <subcellularLocation>
        <location evidence="1">Membrane</location>
        <topology evidence="1">Multi-pass membrane protein</topology>
    </subcellularLocation>
</comment>
<protein>
    <submittedName>
        <fullName evidence="13">Glutathione-regulated potassium-protonantiporter</fullName>
    </submittedName>
</protein>
<dbReference type="InterPro" id="IPR004771">
    <property type="entry name" value="K/H_exchanger"/>
</dbReference>
<proteinExistence type="inferred from homology"/>
<evidence type="ECO:0000256" key="1">
    <source>
        <dbReference type="ARBA" id="ARBA00004141"/>
    </source>
</evidence>
<feature type="transmembrane region" description="Helical" evidence="11">
    <location>
        <begin position="85"/>
        <end position="107"/>
    </location>
</feature>
<feature type="transmembrane region" description="Helical" evidence="11">
    <location>
        <begin position="264"/>
        <end position="285"/>
    </location>
</feature>
<name>A0ABS0ADQ3_9GAMM</name>
<feature type="transmembrane region" description="Helical" evidence="11">
    <location>
        <begin position="53"/>
        <end position="73"/>
    </location>
</feature>
<dbReference type="Proteomes" id="UP000644441">
    <property type="component" value="Unassembled WGS sequence"/>
</dbReference>
<dbReference type="InterPro" id="IPR038770">
    <property type="entry name" value="Na+/solute_symporter_sf"/>
</dbReference>
<dbReference type="PROSITE" id="PS51201">
    <property type="entry name" value="RCK_N"/>
    <property type="match status" value="1"/>
</dbReference>
<dbReference type="InterPro" id="IPR006153">
    <property type="entry name" value="Cation/H_exchanger_TM"/>
</dbReference>
<dbReference type="EMBL" id="ARXR01000005">
    <property type="protein sequence ID" value="MBF5052227.1"/>
    <property type="molecule type" value="Genomic_DNA"/>
</dbReference>
<dbReference type="PANTHER" id="PTHR46157">
    <property type="entry name" value="K(+) EFFLUX ANTIPORTER 3, CHLOROPLASTIC"/>
    <property type="match status" value="1"/>
</dbReference>
<feature type="transmembrane region" description="Helical" evidence="11">
    <location>
        <begin position="180"/>
        <end position="198"/>
    </location>
</feature>
<keyword evidence="5" id="KW-0633">Potassium transport</keyword>
<keyword evidence="7" id="KW-0630">Potassium</keyword>
<accession>A0ABS0ADQ3</accession>
<evidence type="ECO:0000256" key="2">
    <source>
        <dbReference type="ARBA" id="ARBA00005551"/>
    </source>
</evidence>
<sequence length="593" mass="64007">MGGYFNQALVLLAAAVLLLPLFQRLGLGSILGYLAAGIVIGPLGLGLIPGAEAVLHFAELGVVLMLFLVGLELAPEQLWAQRRRLLGLGASQMLFSAALLTGFFFALGQPGPAALAIGATLALSSTAFAVQMLVETNQLGTPQGRNAFSILLFQDLAVIPLLLLLPVLAGGDAGAAQPNLLVGVLVLALMWLAGRYLLNPWLGWLARLHNRELMTATALLLVLGAAELMETLHLSMGLGAFVAGMLLANSPYREQLDTDIQPFKGMLLGLFFIAIGMTMDLRLLAASPWSILAMGAALLGIKTLVLFGIARALKVGGRDALRFGLLLSQGGEFAFVLFTQAGALNLLPTEMIARLNLVVALSMAATPLLLKLVQRLWPAPETGHRSTEDEPAPHGQPAVIVAGFGRFGQIIGRILVSRRIPFTALDSNPDHIDTVRRFGNEVYFGDVTRLDLLHTAGLQHARIMVLAIDDVQASLRAVRLIREHFPHITLIVRARDRYHAYSLMAEGVEHVIRETLDSSLRAAQITLAQLGMPETTAIDLVRTFRDVDERLLREQFAHRDKLDKLIELSARGREELESLLEAGSDDGRRDGGP</sequence>
<keyword evidence="9" id="KW-0406">Ion transport</keyword>
<organism evidence="13 14">
    <name type="scientific">Alloalcanivorax venustensis ISO4</name>
    <dbReference type="NCBI Taxonomy" id="1177184"/>
    <lineage>
        <taxon>Bacteria</taxon>
        <taxon>Pseudomonadati</taxon>
        <taxon>Pseudomonadota</taxon>
        <taxon>Gammaproteobacteria</taxon>
        <taxon>Oceanospirillales</taxon>
        <taxon>Alcanivoracaceae</taxon>
        <taxon>Alloalcanivorax</taxon>
    </lineage>
</organism>
<dbReference type="NCBIfam" id="TIGR00932">
    <property type="entry name" value="2a37"/>
    <property type="match status" value="1"/>
</dbReference>
<evidence type="ECO:0000313" key="13">
    <source>
        <dbReference type="EMBL" id="MBF5052227.1"/>
    </source>
</evidence>
<evidence type="ECO:0000256" key="9">
    <source>
        <dbReference type="ARBA" id="ARBA00023065"/>
    </source>
</evidence>
<evidence type="ECO:0000256" key="5">
    <source>
        <dbReference type="ARBA" id="ARBA00022538"/>
    </source>
</evidence>
<gene>
    <name evidence="13" type="ORF">ISO4_00829</name>
</gene>
<dbReference type="RefSeq" id="WP_194855273.1">
    <property type="nucleotide sequence ID" value="NZ_ARXR01000005.1"/>
</dbReference>
<evidence type="ECO:0000256" key="7">
    <source>
        <dbReference type="ARBA" id="ARBA00022958"/>
    </source>
</evidence>
<dbReference type="InterPro" id="IPR036291">
    <property type="entry name" value="NAD(P)-bd_dom_sf"/>
</dbReference>
<comment type="similarity">
    <text evidence="2">Belongs to the monovalent cation:proton antiporter 2 (CPA2) transporter (TC 2.A.37) family.</text>
</comment>
<keyword evidence="14" id="KW-1185">Reference proteome</keyword>
<evidence type="ECO:0000313" key="14">
    <source>
        <dbReference type="Proteomes" id="UP000644441"/>
    </source>
</evidence>
<feature type="domain" description="RCK N-terminal" evidence="12">
    <location>
        <begin position="396"/>
        <end position="512"/>
    </location>
</feature>
<evidence type="ECO:0000256" key="3">
    <source>
        <dbReference type="ARBA" id="ARBA00022448"/>
    </source>
</evidence>
<comment type="caution">
    <text evidence="13">The sequence shown here is derived from an EMBL/GenBank/DDBJ whole genome shotgun (WGS) entry which is preliminary data.</text>
</comment>
<evidence type="ECO:0000256" key="6">
    <source>
        <dbReference type="ARBA" id="ARBA00022692"/>
    </source>
</evidence>
<keyword evidence="3" id="KW-0813">Transport</keyword>
<dbReference type="PANTHER" id="PTHR46157:SF4">
    <property type="entry name" value="K(+) EFFLUX ANTIPORTER 3, CHLOROPLASTIC"/>
    <property type="match status" value="1"/>
</dbReference>
<reference evidence="13 14" key="1">
    <citation type="submission" date="2012-09" db="EMBL/GenBank/DDBJ databases">
        <title>Genome Sequence of alkane-degrading Bacterium Alcanivorax venustensis ISO4.</title>
        <authorList>
            <person name="Lai Q."/>
            <person name="Shao Z."/>
        </authorList>
    </citation>
    <scope>NUCLEOTIDE SEQUENCE [LARGE SCALE GENOMIC DNA]</scope>
    <source>
        <strain evidence="13 14">ISO4</strain>
    </source>
</reference>
<feature type="transmembrane region" description="Helical" evidence="11">
    <location>
        <begin position="113"/>
        <end position="134"/>
    </location>
</feature>
<evidence type="ECO:0000256" key="4">
    <source>
        <dbReference type="ARBA" id="ARBA00022449"/>
    </source>
</evidence>
<keyword evidence="6 11" id="KW-0812">Transmembrane</keyword>
<dbReference type="InterPro" id="IPR003148">
    <property type="entry name" value="RCK_N"/>
</dbReference>
<feature type="transmembrane region" description="Helical" evidence="11">
    <location>
        <begin position="146"/>
        <end position="168"/>
    </location>
</feature>
<evidence type="ECO:0000256" key="8">
    <source>
        <dbReference type="ARBA" id="ARBA00022989"/>
    </source>
</evidence>